<dbReference type="InterPro" id="IPR005946">
    <property type="entry name" value="Rib-P_diPkinase"/>
</dbReference>
<dbReference type="EMBL" id="SRLO01000312">
    <property type="protein sequence ID" value="TNN61633.1"/>
    <property type="molecule type" value="Genomic_DNA"/>
</dbReference>
<dbReference type="SUPFAM" id="SSF53271">
    <property type="entry name" value="PRTase-like"/>
    <property type="match status" value="1"/>
</dbReference>
<feature type="domain" description="Ribose-phosphate pyrophosphokinase N-terminal" evidence="5">
    <location>
        <begin position="313"/>
        <end position="353"/>
    </location>
</feature>
<reference evidence="6 7" key="1">
    <citation type="submission" date="2019-03" db="EMBL/GenBank/DDBJ databases">
        <title>First draft genome of Liparis tanakae, snailfish: a comprehensive survey of snailfish specific genes.</title>
        <authorList>
            <person name="Kim W."/>
            <person name="Song I."/>
            <person name="Jeong J.-H."/>
            <person name="Kim D."/>
            <person name="Kim S."/>
            <person name="Ryu S."/>
            <person name="Song J.Y."/>
            <person name="Lee S.K."/>
        </authorList>
    </citation>
    <scope>NUCLEOTIDE SEQUENCE [LARGE SCALE GENOMIC DNA]</scope>
    <source>
        <tissue evidence="6">Muscle</tissue>
    </source>
</reference>
<dbReference type="InterPro" id="IPR029099">
    <property type="entry name" value="Pribosyltran_N"/>
</dbReference>
<dbReference type="GO" id="GO:0004749">
    <property type="term" value="F:ribose phosphate diphosphokinase activity"/>
    <property type="evidence" value="ECO:0007669"/>
    <property type="project" value="TreeGrafter"/>
</dbReference>
<dbReference type="GO" id="GO:0000287">
    <property type="term" value="F:magnesium ion binding"/>
    <property type="evidence" value="ECO:0007669"/>
    <property type="project" value="InterPro"/>
</dbReference>
<dbReference type="GO" id="GO:0006015">
    <property type="term" value="P:5-phosphoribose 1-diphosphate biosynthetic process"/>
    <property type="evidence" value="ECO:0007669"/>
    <property type="project" value="TreeGrafter"/>
</dbReference>
<dbReference type="Gene3D" id="3.40.50.2020">
    <property type="match status" value="2"/>
</dbReference>
<name>A0A4Z2H9A6_9TELE</name>
<dbReference type="OrthoDB" id="413572at2759"/>
<comment type="function">
    <text evidence="3">Seems to play a negative regulatory role in 5-phosphoribose 1-diphosphate synthesis.</text>
</comment>
<gene>
    <name evidence="6" type="primary">prpsap2</name>
    <name evidence="6" type="ORF">EYF80_028138</name>
</gene>
<dbReference type="GO" id="GO:0002189">
    <property type="term" value="C:ribose phosphate diphosphokinase complex"/>
    <property type="evidence" value="ECO:0007669"/>
    <property type="project" value="TreeGrafter"/>
</dbReference>
<proteinExistence type="inferred from homology"/>
<dbReference type="PANTHER" id="PTHR10210">
    <property type="entry name" value="RIBOSE-PHOSPHATE DIPHOSPHOKINASE FAMILY MEMBER"/>
    <property type="match status" value="1"/>
</dbReference>
<dbReference type="GO" id="GO:0006164">
    <property type="term" value="P:purine nucleotide biosynthetic process"/>
    <property type="evidence" value="ECO:0007669"/>
    <property type="project" value="TreeGrafter"/>
</dbReference>
<organism evidence="6 7">
    <name type="scientific">Liparis tanakae</name>
    <name type="common">Tanaka's snailfish</name>
    <dbReference type="NCBI Taxonomy" id="230148"/>
    <lineage>
        <taxon>Eukaryota</taxon>
        <taxon>Metazoa</taxon>
        <taxon>Chordata</taxon>
        <taxon>Craniata</taxon>
        <taxon>Vertebrata</taxon>
        <taxon>Euteleostomi</taxon>
        <taxon>Actinopterygii</taxon>
        <taxon>Neopterygii</taxon>
        <taxon>Teleostei</taxon>
        <taxon>Neoteleostei</taxon>
        <taxon>Acanthomorphata</taxon>
        <taxon>Eupercaria</taxon>
        <taxon>Perciformes</taxon>
        <taxon>Cottioidei</taxon>
        <taxon>Cottales</taxon>
        <taxon>Liparidae</taxon>
        <taxon>Liparis</taxon>
    </lineage>
</organism>
<dbReference type="FunFam" id="3.40.50.2020:FF:000014">
    <property type="entry name" value="Ribose-phosphate pyrophosphokinase 1"/>
    <property type="match status" value="2"/>
</dbReference>
<evidence type="ECO:0000256" key="3">
    <source>
        <dbReference type="ARBA" id="ARBA00037514"/>
    </source>
</evidence>
<evidence type="ECO:0000313" key="6">
    <source>
        <dbReference type="EMBL" id="TNN61633.1"/>
    </source>
</evidence>
<comment type="caution">
    <text evidence="6">The sequence shown here is derived from an EMBL/GenBank/DDBJ whole genome shotgun (WGS) entry which is preliminary data.</text>
</comment>
<evidence type="ECO:0000256" key="4">
    <source>
        <dbReference type="ARBA" id="ARBA00040164"/>
    </source>
</evidence>
<dbReference type="GO" id="GO:0005737">
    <property type="term" value="C:cytoplasm"/>
    <property type="evidence" value="ECO:0007669"/>
    <property type="project" value="TreeGrafter"/>
</dbReference>
<evidence type="ECO:0000256" key="2">
    <source>
        <dbReference type="ARBA" id="ARBA00022727"/>
    </source>
</evidence>
<sequence>MNWGHGLCLACGEAELWTEELEEEEDEVLVLVGVGGPSSDRTSCCCVIGGGFFLREPRPSELRCSSASRFTASISFFWLVHRLGLLQQMLLGFGRLGQDGGQKLQLHGNTNAHPPPLLWVFVSVCSSPPAMADASRIVSAAAKILHDHNYPLCSCFTEGLAFRLSANTDRSRGEAREVKTESGYFPLDAHLKGAMALFLARTPAFIHNTSGGAKCLLCGSKAEQCGEVLMQSTEGLSAAWVPRDPLPECTERSGRGPGDMNRTKDSLVIFTANSHPASRELAKRISERLGVELGKVQVYQETNRETRVQVQETSCARSITGVLPYFPYSKQCKMRKRGSIVSKLIASMMCKAGRWEDGGGVRVRNQGKVG</sequence>
<dbReference type="PANTHER" id="PTHR10210:SF29">
    <property type="entry name" value="PHOSPHORIBOSYL PYROPHOSPHATE SYNTHASE-ASSOCIATED PROTEIN 2"/>
    <property type="match status" value="1"/>
</dbReference>
<dbReference type="AlphaFoldDB" id="A0A4Z2H9A6"/>
<dbReference type="Proteomes" id="UP000314294">
    <property type="component" value="Unassembled WGS sequence"/>
</dbReference>
<dbReference type="Pfam" id="PF13793">
    <property type="entry name" value="Pribosyltran_N"/>
    <property type="match status" value="1"/>
</dbReference>
<evidence type="ECO:0000256" key="1">
    <source>
        <dbReference type="ARBA" id="ARBA00006478"/>
    </source>
</evidence>
<accession>A0A4Z2H9A6</accession>
<keyword evidence="7" id="KW-1185">Reference proteome</keyword>
<evidence type="ECO:0000313" key="7">
    <source>
        <dbReference type="Proteomes" id="UP000314294"/>
    </source>
</evidence>
<evidence type="ECO:0000259" key="5">
    <source>
        <dbReference type="Pfam" id="PF13793"/>
    </source>
</evidence>
<dbReference type="GO" id="GO:0005524">
    <property type="term" value="F:ATP binding"/>
    <property type="evidence" value="ECO:0007669"/>
    <property type="project" value="TreeGrafter"/>
</dbReference>
<protein>
    <recommendedName>
        <fullName evidence="4">Phosphoribosyl pyrophosphate synthase-associated protein 2</fullName>
    </recommendedName>
</protein>
<dbReference type="InterPro" id="IPR029057">
    <property type="entry name" value="PRTase-like"/>
</dbReference>
<comment type="similarity">
    <text evidence="1">Belongs to the ribose-phosphate pyrophosphokinase family.</text>
</comment>
<dbReference type="SMART" id="SM01400">
    <property type="entry name" value="Pribosyltran_N"/>
    <property type="match status" value="1"/>
</dbReference>
<keyword evidence="2" id="KW-0545">Nucleotide biosynthesis</keyword>